<dbReference type="InterPro" id="IPR036869">
    <property type="entry name" value="J_dom_sf"/>
</dbReference>
<dbReference type="Gene3D" id="1.10.287.110">
    <property type="entry name" value="DnaJ domain"/>
    <property type="match status" value="1"/>
</dbReference>
<evidence type="ECO:0000256" key="1">
    <source>
        <dbReference type="SAM" id="MobiDB-lite"/>
    </source>
</evidence>
<gene>
    <name evidence="3" type="ORF">PVL29_005794</name>
</gene>
<accession>A0AA39DXX2</accession>
<evidence type="ECO:0000313" key="3">
    <source>
        <dbReference type="EMBL" id="KAJ9700134.1"/>
    </source>
</evidence>
<sequence>MDCNKEEAVRAKGIAEKKMQNKDFVGARKIAIKAQQLYPELENISQMLTVCDVHCSAEHKLIGNEIDWYGVLQIEQMADEASIKKQYRKLALLLHPDKNKFSGAEAAFKLIGEAQRVLLDREKRSLHDMRRKACMKPKAAHQTQPRANKNVNFGRQSGVQNSSMNNAAPTYAGVNAQHQRPQQQASSGSSNGRLTFWTVCPFCAVRYQYYREIVNRSLRCQSCGKTFIAYDMNTQSTAQGTSWSQPAFPQQKPVPNQDAHKAGPQSTFQKPASNMGFQGKFGGEKSRMESFSKTGCISEIGGGSKTNEKYVNVDMKVDKGGGSNEAKSSGKVNGKKRKKQEVESSESCDTGSSSDTEELVMEEDDDLPAKQNYGRYAEQYPRRSNRHKQHVSYSENVSDDDNLMSPPKRAKGNGSSSANEEKSEDVSLKENICKINKQAGAAADVEEDKKDSGQKGTGSFDESLPNGTKETKKDNRKETVTDDVCKRSPEADNDFPSSSTPKAAKDPEFYEYPDPDFNDFDKDRKEECFTVGQTWAVYDTVDAMPRFYAQIRKVFSTGFKLRITWLEPDPRDEAEIEWVSEDLPYSCGNFKRGKSENTGDRLMFSHLVSWEKDRSRDAYRIHPRKGETWALFKNWDTKWSSDPESHRKYEFEFVEVLSEYDENVGISVVYLSKLKGFACLFCRILKQGIDSILIPPSELLRFSHRIPSFKLTGEERQDVPRGSLELDPASLPANVEEIAVPEEDLKMEASNANSNGSVSKSTEENAKPMTGSEGGSSMFQVDNETHLDPENGNPDDILKDHSSYPASVVASTPEAYEIPEPDFCNFDAEKSPEKFQVGQIWALYSDEDGLPKYYCQIKKIDSDPDFKLHVTWLVACSPPNGMIQWLDKKMLTTCGRFKIKKGKPQTYTSAASFSHQLRAELTDKKNEYAIFPRKGEVWALYKNWNAEMTCSDLENCEYDIVEVLDENDLWIEVLLLERVEGYNAVFKSQVKGRLPFSMKIPRVELLRFSHQIPAFHLTEERDGSLKGNLELDPASLPILLFCSN</sequence>
<feature type="compositionally biased region" description="Polar residues" evidence="1">
    <location>
        <begin position="141"/>
        <end position="168"/>
    </location>
</feature>
<feature type="compositionally biased region" description="Acidic residues" evidence="1">
    <location>
        <begin position="355"/>
        <end position="366"/>
    </location>
</feature>
<proteinExistence type="predicted"/>
<dbReference type="Pfam" id="PF00226">
    <property type="entry name" value="DnaJ"/>
    <property type="match status" value="1"/>
</dbReference>
<feature type="domain" description="J" evidence="2">
    <location>
        <begin position="67"/>
        <end position="131"/>
    </location>
</feature>
<evidence type="ECO:0000259" key="2">
    <source>
        <dbReference type="PROSITE" id="PS50076"/>
    </source>
</evidence>
<feature type="compositionally biased region" description="Basic and acidic residues" evidence="1">
    <location>
        <begin position="419"/>
        <end position="432"/>
    </location>
</feature>
<reference evidence="3 4" key="1">
    <citation type="journal article" date="2023" name="BMC Biotechnol.">
        <title>Vitis rotundifolia cv Carlos genome sequencing.</title>
        <authorList>
            <person name="Huff M."/>
            <person name="Hulse-Kemp A."/>
            <person name="Scheffler B."/>
            <person name="Youngblood R."/>
            <person name="Simpson S."/>
            <person name="Babiker E."/>
            <person name="Staton M."/>
        </authorList>
    </citation>
    <scope>NUCLEOTIDE SEQUENCE [LARGE SCALE GENOMIC DNA]</scope>
    <source>
        <tissue evidence="3">Leaf</tissue>
    </source>
</reference>
<feature type="region of interest" description="Disordered" evidence="1">
    <location>
        <begin position="316"/>
        <end position="512"/>
    </location>
</feature>
<dbReference type="AlphaFoldDB" id="A0AA39DXX2"/>
<dbReference type="InterPro" id="IPR024593">
    <property type="entry name" value="DUF3444"/>
</dbReference>
<dbReference type="PANTHER" id="PTHR45089">
    <property type="entry name" value="DNAJ HEAT SHOCK AMINO-TERMINAL DOMAIN PROTEIN-RELATED"/>
    <property type="match status" value="1"/>
</dbReference>
<dbReference type="PROSITE" id="PS50076">
    <property type="entry name" value="DNAJ_2"/>
    <property type="match status" value="1"/>
</dbReference>
<protein>
    <recommendedName>
        <fullName evidence="2">J domain-containing protein</fullName>
    </recommendedName>
</protein>
<dbReference type="Pfam" id="PF11926">
    <property type="entry name" value="DUF3444"/>
    <property type="match status" value="2"/>
</dbReference>
<dbReference type="PRINTS" id="PR00625">
    <property type="entry name" value="JDOMAIN"/>
</dbReference>
<keyword evidence="4" id="KW-1185">Reference proteome</keyword>
<dbReference type="InterPro" id="IPR001623">
    <property type="entry name" value="DnaJ_domain"/>
</dbReference>
<feature type="region of interest" description="Disordered" evidence="1">
    <location>
        <begin position="135"/>
        <end position="168"/>
    </location>
</feature>
<feature type="compositionally biased region" description="Low complexity" evidence="1">
    <location>
        <begin position="345"/>
        <end position="354"/>
    </location>
</feature>
<feature type="compositionally biased region" description="Polar residues" evidence="1">
    <location>
        <begin position="264"/>
        <end position="276"/>
    </location>
</feature>
<feature type="compositionally biased region" description="Polar residues" evidence="1">
    <location>
        <begin position="238"/>
        <end position="248"/>
    </location>
</feature>
<comment type="caution">
    <text evidence="3">The sequence shown here is derived from an EMBL/GenBank/DDBJ whole genome shotgun (WGS) entry which is preliminary data.</text>
</comment>
<dbReference type="PANTHER" id="PTHR45089:SF24">
    <property type="entry name" value="DNAJ HEAT SHOCK N-TERMINAL DOMAIN-CONTAINING PROTEIN"/>
    <property type="match status" value="1"/>
</dbReference>
<feature type="compositionally biased region" description="Basic and acidic residues" evidence="1">
    <location>
        <begin position="469"/>
        <end position="490"/>
    </location>
</feature>
<dbReference type="CDD" id="cd06257">
    <property type="entry name" value="DnaJ"/>
    <property type="match status" value="1"/>
</dbReference>
<dbReference type="EMBL" id="JARBHA010000005">
    <property type="protein sequence ID" value="KAJ9700134.1"/>
    <property type="molecule type" value="Genomic_DNA"/>
</dbReference>
<dbReference type="SMART" id="SM00271">
    <property type="entry name" value="DnaJ"/>
    <property type="match status" value="1"/>
</dbReference>
<feature type="region of interest" description="Disordered" evidence="1">
    <location>
        <begin position="238"/>
        <end position="286"/>
    </location>
</feature>
<dbReference type="Proteomes" id="UP001168098">
    <property type="component" value="Unassembled WGS sequence"/>
</dbReference>
<dbReference type="SUPFAM" id="SSF46565">
    <property type="entry name" value="Chaperone J-domain"/>
    <property type="match status" value="1"/>
</dbReference>
<organism evidence="3 4">
    <name type="scientific">Vitis rotundifolia</name>
    <name type="common">Muscadine grape</name>
    <dbReference type="NCBI Taxonomy" id="103349"/>
    <lineage>
        <taxon>Eukaryota</taxon>
        <taxon>Viridiplantae</taxon>
        <taxon>Streptophyta</taxon>
        <taxon>Embryophyta</taxon>
        <taxon>Tracheophyta</taxon>
        <taxon>Spermatophyta</taxon>
        <taxon>Magnoliopsida</taxon>
        <taxon>eudicotyledons</taxon>
        <taxon>Gunneridae</taxon>
        <taxon>Pentapetalae</taxon>
        <taxon>rosids</taxon>
        <taxon>Vitales</taxon>
        <taxon>Vitaceae</taxon>
        <taxon>Viteae</taxon>
        <taxon>Vitis</taxon>
    </lineage>
</organism>
<name>A0AA39DXX2_VITRO</name>
<feature type="region of interest" description="Disordered" evidence="1">
    <location>
        <begin position="749"/>
        <end position="801"/>
    </location>
</feature>
<evidence type="ECO:0000313" key="4">
    <source>
        <dbReference type="Proteomes" id="UP001168098"/>
    </source>
</evidence>
<feature type="compositionally biased region" description="Polar residues" evidence="1">
    <location>
        <begin position="750"/>
        <end position="760"/>
    </location>
</feature>